<keyword evidence="3" id="KW-1185">Reference proteome</keyword>
<evidence type="ECO:0000313" key="2">
    <source>
        <dbReference type="EMBL" id="GAA0921553.1"/>
    </source>
</evidence>
<evidence type="ECO:0000313" key="3">
    <source>
        <dbReference type="Proteomes" id="UP001499967"/>
    </source>
</evidence>
<dbReference type="Gene3D" id="3.40.50.1820">
    <property type="entry name" value="alpha/beta hydrolase"/>
    <property type="match status" value="1"/>
</dbReference>
<proteinExistence type="predicted"/>
<dbReference type="SUPFAM" id="SSF53474">
    <property type="entry name" value="alpha/beta-Hydrolases"/>
    <property type="match status" value="1"/>
</dbReference>
<sequence length="178" mass="19065">MAVAWHLMDPPRTEAAFAAALPLAGLDAWRIYLGLPLPGARFPEGGVDALMRLGFEDAVQNLYGPISVQRWGAGSVCATRGRSRAGDRGADGLRRARARWPPAPPPPSWWGEQDDVDGFARPAGRLHEALARRSVAAEVVRVPGMGHGLAEIRHRARAAAAGGRGGGLAVDWFSRHLR</sequence>
<evidence type="ECO:0000256" key="1">
    <source>
        <dbReference type="SAM" id="MobiDB-lite"/>
    </source>
</evidence>
<name>A0ABN1P2E6_9PSEU</name>
<dbReference type="Proteomes" id="UP001499967">
    <property type="component" value="Unassembled WGS sequence"/>
</dbReference>
<gene>
    <name evidence="2" type="ORF">GCM10009559_04590</name>
</gene>
<comment type="caution">
    <text evidence="2">The sequence shown here is derived from an EMBL/GenBank/DDBJ whole genome shotgun (WGS) entry which is preliminary data.</text>
</comment>
<accession>A0ABN1P2E6</accession>
<feature type="region of interest" description="Disordered" evidence="1">
    <location>
        <begin position="79"/>
        <end position="113"/>
    </location>
</feature>
<evidence type="ECO:0008006" key="4">
    <source>
        <dbReference type="Google" id="ProtNLM"/>
    </source>
</evidence>
<protein>
    <recommendedName>
        <fullName evidence="4">Alpha/beta hydrolase family protein</fullName>
    </recommendedName>
</protein>
<feature type="compositionally biased region" description="Basic and acidic residues" evidence="1">
    <location>
        <begin position="84"/>
        <end position="94"/>
    </location>
</feature>
<reference evidence="2 3" key="1">
    <citation type="journal article" date="2019" name="Int. J. Syst. Evol. Microbiol.">
        <title>The Global Catalogue of Microorganisms (GCM) 10K type strain sequencing project: providing services to taxonomists for standard genome sequencing and annotation.</title>
        <authorList>
            <consortium name="The Broad Institute Genomics Platform"/>
            <consortium name="The Broad Institute Genome Sequencing Center for Infectious Disease"/>
            <person name="Wu L."/>
            <person name="Ma J."/>
        </authorList>
    </citation>
    <scope>NUCLEOTIDE SEQUENCE [LARGE SCALE GENOMIC DNA]</scope>
    <source>
        <strain evidence="2 3">JCM 11117</strain>
    </source>
</reference>
<dbReference type="InterPro" id="IPR029058">
    <property type="entry name" value="AB_hydrolase_fold"/>
</dbReference>
<dbReference type="EMBL" id="BAAAHP010000011">
    <property type="protein sequence ID" value="GAA0921553.1"/>
    <property type="molecule type" value="Genomic_DNA"/>
</dbReference>
<organism evidence="2 3">
    <name type="scientific">Pseudonocardia zijingensis</name>
    <dbReference type="NCBI Taxonomy" id="153376"/>
    <lineage>
        <taxon>Bacteria</taxon>
        <taxon>Bacillati</taxon>
        <taxon>Actinomycetota</taxon>
        <taxon>Actinomycetes</taxon>
        <taxon>Pseudonocardiales</taxon>
        <taxon>Pseudonocardiaceae</taxon>
        <taxon>Pseudonocardia</taxon>
    </lineage>
</organism>